<evidence type="ECO:0000256" key="1">
    <source>
        <dbReference type="ARBA" id="ARBA00004442"/>
    </source>
</evidence>
<protein>
    <submittedName>
        <fullName evidence="8">RagB/SusD family nutrient uptake outer membrane protein</fullName>
    </submittedName>
</protein>
<feature type="domain" description="SusD-like N-terminal" evidence="7">
    <location>
        <begin position="100"/>
        <end position="235"/>
    </location>
</feature>
<comment type="similarity">
    <text evidence="2">Belongs to the SusD family.</text>
</comment>
<dbReference type="Pfam" id="PF14322">
    <property type="entry name" value="SusD-like_3"/>
    <property type="match status" value="1"/>
</dbReference>
<comment type="subcellular location">
    <subcellularLocation>
        <location evidence="1">Cell outer membrane</location>
    </subcellularLocation>
</comment>
<keyword evidence="9" id="KW-1185">Reference proteome</keyword>
<dbReference type="RefSeq" id="WP_369328228.1">
    <property type="nucleotide sequence ID" value="NZ_JAULBC010000001.1"/>
</dbReference>
<dbReference type="EMBL" id="JAULBC010000001">
    <property type="protein sequence ID" value="MEX6686831.1"/>
    <property type="molecule type" value="Genomic_DNA"/>
</dbReference>
<dbReference type="Pfam" id="PF07980">
    <property type="entry name" value="SusD_RagB"/>
    <property type="match status" value="1"/>
</dbReference>
<sequence length="501" mass="56084">MKSILNRLQLLTGCLLMIFIPLLFTACSKKLEPEIYGSLSETNFYKTANDAKAAVNAAYPGLMSAWGSGWGSAQGSFSTQAGQTTDEAVCNWDDGGSWKALNRLEFTPDFGSVTGHYSRLIQYISQITVSLSKIPGISMDASLQAQYIGELKALRAYYMQILYLYYGPVPARLNADEVNNPNAPVLARPTKEEMIGYIEKDFKDAIAVLPDKFTGDNYGRFSKAACYTSLMKLYMQEKRWSDAINAGKAVQAMGYSLEPQYGDLFNINNKNTDPREIILAIVCSPTGGDYVNIYRPHYLPSDYYDTTGGNSYQWGGYRMPWKTYHKFDPSDYRLKYVLKVYPTSATTHKDAEAAGDIGAAMIKYGPDPSDADQQNSGVNYVVMRYADVELLLAEALNEQNNGPTQEALNLLNDVHVTHGKLPPYSITAFNNGTFRTAIQNERLFELWAEGVRRDDLIRWGMYIQRAKDDGFNVDEHVLLYPLPRNVVNQSNGIIKQNPGYN</sequence>
<dbReference type="InterPro" id="IPR033985">
    <property type="entry name" value="SusD-like_N"/>
</dbReference>
<proteinExistence type="inferred from homology"/>
<evidence type="ECO:0000256" key="4">
    <source>
        <dbReference type="ARBA" id="ARBA00023136"/>
    </source>
</evidence>
<evidence type="ECO:0000256" key="3">
    <source>
        <dbReference type="ARBA" id="ARBA00022729"/>
    </source>
</evidence>
<dbReference type="Gene3D" id="1.25.40.390">
    <property type="match status" value="1"/>
</dbReference>
<dbReference type="InterPro" id="IPR012944">
    <property type="entry name" value="SusD_RagB_dom"/>
</dbReference>
<evidence type="ECO:0000259" key="7">
    <source>
        <dbReference type="Pfam" id="PF14322"/>
    </source>
</evidence>
<keyword evidence="3" id="KW-0732">Signal</keyword>
<reference evidence="8 9" key="1">
    <citation type="submission" date="2023-07" db="EMBL/GenBank/DDBJ databases">
        <authorList>
            <person name="Lian W.-H."/>
        </authorList>
    </citation>
    <scope>NUCLEOTIDE SEQUENCE [LARGE SCALE GENOMIC DNA]</scope>
    <source>
        <strain evidence="8 9">SYSU DXS3180</strain>
    </source>
</reference>
<evidence type="ECO:0000256" key="2">
    <source>
        <dbReference type="ARBA" id="ARBA00006275"/>
    </source>
</evidence>
<dbReference type="PROSITE" id="PS51257">
    <property type="entry name" value="PROKAR_LIPOPROTEIN"/>
    <property type="match status" value="1"/>
</dbReference>
<accession>A0ABV3ZAD6</accession>
<evidence type="ECO:0000313" key="9">
    <source>
        <dbReference type="Proteomes" id="UP001560573"/>
    </source>
</evidence>
<gene>
    <name evidence="8" type="ORF">QTN47_04965</name>
</gene>
<organism evidence="8 9">
    <name type="scientific">Danxiaibacter flavus</name>
    <dbReference type="NCBI Taxonomy" id="3049108"/>
    <lineage>
        <taxon>Bacteria</taxon>
        <taxon>Pseudomonadati</taxon>
        <taxon>Bacteroidota</taxon>
        <taxon>Chitinophagia</taxon>
        <taxon>Chitinophagales</taxon>
        <taxon>Chitinophagaceae</taxon>
        <taxon>Danxiaibacter</taxon>
    </lineage>
</organism>
<evidence type="ECO:0000256" key="5">
    <source>
        <dbReference type="ARBA" id="ARBA00023237"/>
    </source>
</evidence>
<dbReference type="InterPro" id="IPR011990">
    <property type="entry name" value="TPR-like_helical_dom_sf"/>
</dbReference>
<dbReference type="Proteomes" id="UP001560573">
    <property type="component" value="Unassembled WGS sequence"/>
</dbReference>
<dbReference type="SUPFAM" id="SSF48452">
    <property type="entry name" value="TPR-like"/>
    <property type="match status" value="1"/>
</dbReference>
<keyword evidence="5" id="KW-0998">Cell outer membrane</keyword>
<evidence type="ECO:0000313" key="8">
    <source>
        <dbReference type="EMBL" id="MEX6686831.1"/>
    </source>
</evidence>
<keyword evidence="4" id="KW-0472">Membrane</keyword>
<name>A0ABV3ZAD6_9BACT</name>
<evidence type="ECO:0000259" key="6">
    <source>
        <dbReference type="Pfam" id="PF07980"/>
    </source>
</evidence>
<comment type="caution">
    <text evidence="8">The sequence shown here is derived from an EMBL/GenBank/DDBJ whole genome shotgun (WGS) entry which is preliminary data.</text>
</comment>
<feature type="domain" description="RagB/SusD" evidence="6">
    <location>
        <begin position="355"/>
        <end position="468"/>
    </location>
</feature>